<protein>
    <submittedName>
        <fullName evidence="1">Uncharacterized protein</fullName>
    </submittedName>
</protein>
<reference evidence="1" key="1">
    <citation type="journal article" date="2014" name="Front. Microbiol.">
        <title>High frequency of phylogenetically diverse reductive dehalogenase-homologous genes in deep subseafloor sedimentary metagenomes.</title>
        <authorList>
            <person name="Kawai M."/>
            <person name="Futagami T."/>
            <person name="Toyoda A."/>
            <person name="Takaki Y."/>
            <person name="Nishi S."/>
            <person name="Hori S."/>
            <person name="Arai W."/>
            <person name="Tsubouchi T."/>
            <person name="Morono Y."/>
            <person name="Uchiyama I."/>
            <person name="Ito T."/>
            <person name="Fujiyama A."/>
            <person name="Inagaki F."/>
            <person name="Takami H."/>
        </authorList>
    </citation>
    <scope>NUCLEOTIDE SEQUENCE</scope>
    <source>
        <strain evidence="1">Expedition CK06-06</strain>
    </source>
</reference>
<dbReference type="AlphaFoldDB" id="X1UVJ7"/>
<name>X1UVJ7_9ZZZZ</name>
<gene>
    <name evidence="1" type="ORF">S12H4_45245</name>
</gene>
<sequence>MPTIERQISQNGDDGYIACYTGAVGWRDSEASFRVGRYDSVWRNLAAWLLLRNVTIPPG</sequence>
<organism evidence="1">
    <name type="scientific">marine sediment metagenome</name>
    <dbReference type="NCBI Taxonomy" id="412755"/>
    <lineage>
        <taxon>unclassified sequences</taxon>
        <taxon>metagenomes</taxon>
        <taxon>ecological metagenomes</taxon>
    </lineage>
</organism>
<proteinExistence type="predicted"/>
<dbReference type="EMBL" id="BARW01027954">
    <property type="protein sequence ID" value="GAJ07632.1"/>
    <property type="molecule type" value="Genomic_DNA"/>
</dbReference>
<evidence type="ECO:0000313" key="1">
    <source>
        <dbReference type="EMBL" id="GAJ07632.1"/>
    </source>
</evidence>
<comment type="caution">
    <text evidence="1">The sequence shown here is derived from an EMBL/GenBank/DDBJ whole genome shotgun (WGS) entry which is preliminary data.</text>
</comment>
<accession>X1UVJ7</accession>
<feature type="non-terminal residue" evidence="1">
    <location>
        <position position="59"/>
    </location>
</feature>